<dbReference type="SUPFAM" id="SSF56801">
    <property type="entry name" value="Acetyl-CoA synthetase-like"/>
    <property type="match status" value="1"/>
</dbReference>
<evidence type="ECO:0000256" key="1">
    <source>
        <dbReference type="SAM" id="MobiDB-lite"/>
    </source>
</evidence>
<dbReference type="STRING" id="326424.FRAAL2517"/>
<reference evidence="3 4" key="1">
    <citation type="journal article" date="2007" name="Genome Res.">
        <title>Genome characteristics of facultatively symbiotic Frankia sp. strains reflect host range and host plant biogeography.</title>
        <authorList>
            <person name="Normand P."/>
            <person name="Lapierre P."/>
            <person name="Tisa L.S."/>
            <person name="Gogarten J.P."/>
            <person name="Alloisio N."/>
            <person name="Bagnarol E."/>
            <person name="Bassi C.A."/>
            <person name="Berry A.M."/>
            <person name="Bickhart D.M."/>
            <person name="Choisne N."/>
            <person name="Couloux A."/>
            <person name="Cournoyer B."/>
            <person name="Cruveiller S."/>
            <person name="Daubin V."/>
            <person name="Demange N."/>
            <person name="Francino M.P."/>
            <person name="Goltsman E."/>
            <person name="Huang Y."/>
            <person name="Kopp O.R."/>
            <person name="Labarre L."/>
            <person name="Lapidus A."/>
            <person name="Lavire C."/>
            <person name="Marechal J."/>
            <person name="Martinez M."/>
            <person name="Mastronunzio J.E."/>
            <person name="Mullin B.C."/>
            <person name="Niemann J."/>
            <person name="Pujic P."/>
            <person name="Rawnsley T."/>
            <person name="Rouy Z."/>
            <person name="Schenowitz C."/>
            <person name="Sellstedt A."/>
            <person name="Tavares F."/>
            <person name="Tomkins J.P."/>
            <person name="Vallenet D."/>
            <person name="Valverde C."/>
            <person name="Wall L.G."/>
            <person name="Wang Y."/>
            <person name="Medigue C."/>
            <person name="Benson D.R."/>
        </authorList>
    </citation>
    <scope>NUCLEOTIDE SEQUENCE [LARGE SCALE GENOMIC DNA]</scope>
    <source>
        <strain evidence="4">DSM 45986 / CECT 9034 / ACN14a</strain>
    </source>
</reference>
<accession>Q0RMT3</accession>
<dbReference type="KEGG" id="fal:FRAAL2517"/>
<dbReference type="InterPro" id="IPR042099">
    <property type="entry name" value="ANL_N_sf"/>
</dbReference>
<dbReference type="HOGENOM" id="CLU_896443_0_0_11"/>
<dbReference type="AlphaFoldDB" id="Q0RMT3"/>
<dbReference type="EMBL" id="CT573213">
    <property type="protein sequence ID" value="CAJ61164.1"/>
    <property type="molecule type" value="Genomic_DNA"/>
</dbReference>
<sequence length="310" mass="33262">MHSTIDLLREHAARSSRGTALHADGRALSYGDLDGMSNRIGHALAVTAGARVAFLGKNSAHYFAVLAACGKVGAVIVPLNWRLAYPELTAIVADADAAVIVVDDEFAEVARRLEADPEVTLVVRTIDTRTGTGNWYDTFPATDPGYRPHRDDVAIQMYTSGTTGQPKGVMSTHGAVLDSLRILAGVAGIGRDAVSLCTLPTFHIGGTSWTLTGLWAGCTTVLLREVELLSGRYGWRRPRALPTDRGTPRASRIPRPGRIPGSPPQQCRRASARQARTRRISSWGTPTGFHRPQAGNDTFGATSRLSNSIE</sequence>
<protein>
    <recommendedName>
        <fullName evidence="2">AMP-dependent synthetase/ligase domain-containing protein</fullName>
    </recommendedName>
</protein>
<keyword evidence="4" id="KW-1185">Reference proteome</keyword>
<dbReference type="Proteomes" id="UP000000657">
    <property type="component" value="Chromosome"/>
</dbReference>
<evidence type="ECO:0000313" key="3">
    <source>
        <dbReference type="EMBL" id="CAJ61164.1"/>
    </source>
</evidence>
<evidence type="ECO:0000259" key="2">
    <source>
        <dbReference type="Pfam" id="PF00501"/>
    </source>
</evidence>
<proteinExistence type="predicted"/>
<dbReference type="Pfam" id="PF00501">
    <property type="entry name" value="AMP-binding"/>
    <property type="match status" value="1"/>
</dbReference>
<feature type="compositionally biased region" description="Polar residues" evidence="1">
    <location>
        <begin position="295"/>
        <end position="310"/>
    </location>
</feature>
<dbReference type="PANTHER" id="PTHR43767:SF1">
    <property type="entry name" value="NONRIBOSOMAL PEPTIDE SYNTHASE PES1 (EUROFUNG)-RELATED"/>
    <property type="match status" value="1"/>
</dbReference>
<dbReference type="PANTHER" id="PTHR43767">
    <property type="entry name" value="LONG-CHAIN-FATTY-ACID--COA LIGASE"/>
    <property type="match status" value="1"/>
</dbReference>
<feature type="domain" description="AMP-dependent synthetase/ligase" evidence="2">
    <location>
        <begin position="9"/>
        <end position="228"/>
    </location>
</feature>
<evidence type="ECO:0000313" key="4">
    <source>
        <dbReference type="Proteomes" id="UP000000657"/>
    </source>
</evidence>
<gene>
    <name evidence="3" type="ordered locus">FRAAL2517</name>
</gene>
<feature type="region of interest" description="Disordered" evidence="1">
    <location>
        <begin position="240"/>
        <end position="310"/>
    </location>
</feature>
<dbReference type="eggNOG" id="COG0318">
    <property type="taxonomic scope" value="Bacteria"/>
</dbReference>
<dbReference type="Gene3D" id="3.40.50.12780">
    <property type="entry name" value="N-terminal domain of ligase-like"/>
    <property type="match status" value="1"/>
</dbReference>
<dbReference type="InterPro" id="IPR000873">
    <property type="entry name" value="AMP-dep_synth/lig_dom"/>
</dbReference>
<organism evidence="3 4">
    <name type="scientific">Frankia alni (strain DSM 45986 / CECT 9034 / ACN14a)</name>
    <dbReference type="NCBI Taxonomy" id="326424"/>
    <lineage>
        <taxon>Bacteria</taxon>
        <taxon>Bacillati</taxon>
        <taxon>Actinomycetota</taxon>
        <taxon>Actinomycetes</taxon>
        <taxon>Frankiales</taxon>
        <taxon>Frankiaceae</taxon>
        <taxon>Frankia</taxon>
    </lineage>
</organism>
<name>Q0RMT3_FRAAA</name>
<dbReference type="InterPro" id="IPR050237">
    <property type="entry name" value="ATP-dep_AMP-bd_enzyme"/>
</dbReference>
<feature type="compositionally biased region" description="Low complexity" evidence="1">
    <location>
        <begin position="248"/>
        <end position="274"/>
    </location>
</feature>